<organism evidence="1 2">
    <name type="scientific">Pangasius djambal</name>
    <dbReference type="NCBI Taxonomy" id="1691987"/>
    <lineage>
        <taxon>Eukaryota</taxon>
        <taxon>Metazoa</taxon>
        <taxon>Chordata</taxon>
        <taxon>Craniata</taxon>
        <taxon>Vertebrata</taxon>
        <taxon>Euteleostomi</taxon>
        <taxon>Actinopterygii</taxon>
        <taxon>Neopterygii</taxon>
        <taxon>Teleostei</taxon>
        <taxon>Ostariophysi</taxon>
        <taxon>Siluriformes</taxon>
        <taxon>Pangasiidae</taxon>
        <taxon>Pangasius</taxon>
    </lineage>
</organism>
<sequence>MWRISEGALGHTADVIHSSSSLCNFFHICQARNDTRYVTNKWRQTGVPGEYEYTLFFLMLCNFNLVFCVVVYIAVHKQFQIL</sequence>
<dbReference type="Proteomes" id="UP000830395">
    <property type="component" value="Chromosome 14"/>
</dbReference>
<evidence type="ECO:0000313" key="2">
    <source>
        <dbReference type="Proteomes" id="UP000830395"/>
    </source>
</evidence>
<gene>
    <name evidence="1" type="ORF">PDJAM_G00050650</name>
</gene>
<comment type="caution">
    <text evidence="1">The sequence shown here is derived from an EMBL/GenBank/DDBJ whole genome shotgun (WGS) entry which is preliminary data.</text>
</comment>
<accession>A0ACC5YXU7</accession>
<proteinExistence type="predicted"/>
<keyword evidence="2" id="KW-1185">Reference proteome</keyword>
<evidence type="ECO:0000313" key="1">
    <source>
        <dbReference type="EMBL" id="MCJ8739741.1"/>
    </source>
</evidence>
<dbReference type="EMBL" id="CM040988">
    <property type="protein sequence ID" value="MCJ8739741.1"/>
    <property type="molecule type" value="Genomic_DNA"/>
</dbReference>
<protein>
    <submittedName>
        <fullName evidence="1">Uncharacterized protein</fullName>
    </submittedName>
</protein>
<name>A0ACC5YXU7_9TELE</name>
<reference evidence="1" key="1">
    <citation type="submission" date="2020-02" db="EMBL/GenBank/DDBJ databases">
        <title>Genome sequencing of the panga catfish, Pangasius djambal.</title>
        <authorList>
            <person name="Wen M."/>
            <person name="Zahm M."/>
            <person name="Roques C."/>
            <person name="Cabau C."/>
            <person name="Klopp C."/>
            <person name="Donnadieu C."/>
            <person name="Jouanno E."/>
            <person name="Avarre J.-C."/>
            <person name="Campet M."/>
            <person name="Ha T."/>
            <person name="Dugue R."/>
            <person name="Lampietro C."/>
            <person name="Louis A."/>
            <person name="Herpin A."/>
            <person name="Echchiki A."/>
            <person name="Berthelot C."/>
            <person name="Parey E."/>
            <person name="Roest-Crollius H."/>
            <person name="Braasch I."/>
            <person name="Postlethwait J.H."/>
            <person name="Bobe J."/>
            <person name="Montfort J."/>
            <person name="Bouchez O."/>
            <person name="Begum T."/>
            <person name="Schartl M."/>
            <person name="Gustiano R."/>
            <person name="Guiguen Y."/>
        </authorList>
    </citation>
    <scope>NUCLEOTIDE SEQUENCE</scope>
    <source>
        <strain evidence="1">Pdj_M5554</strain>
    </source>
</reference>